<feature type="transmembrane region" description="Helical" evidence="7">
    <location>
        <begin position="312"/>
        <end position="332"/>
    </location>
</feature>
<feature type="transmembrane region" description="Helical" evidence="7">
    <location>
        <begin position="278"/>
        <end position="300"/>
    </location>
</feature>
<evidence type="ECO:0000313" key="9">
    <source>
        <dbReference type="EMBL" id="GLB69429.1"/>
    </source>
</evidence>
<feature type="compositionally biased region" description="Basic and acidic residues" evidence="6">
    <location>
        <begin position="460"/>
        <end position="469"/>
    </location>
</feature>
<feature type="transmembrane region" description="Helical" evidence="7">
    <location>
        <begin position="207"/>
        <end position="229"/>
    </location>
</feature>
<dbReference type="Pfam" id="PF07690">
    <property type="entry name" value="MFS_1"/>
    <property type="match status" value="1"/>
</dbReference>
<dbReference type="PANTHER" id="PTHR43791:SF36">
    <property type="entry name" value="TRANSPORTER, PUTATIVE (AFU_ORTHOLOGUE AFUA_6G08340)-RELATED"/>
    <property type="match status" value="1"/>
</dbReference>
<feature type="transmembrane region" description="Helical" evidence="7">
    <location>
        <begin position="344"/>
        <end position="361"/>
    </location>
</feature>
<evidence type="ECO:0000256" key="6">
    <source>
        <dbReference type="SAM" id="MobiDB-lite"/>
    </source>
</evidence>
<dbReference type="CDD" id="cd17319">
    <property type="entry name" value="MFS_ExuT_GudP_like"/>
    <property type="match status" value="1"/>
</dbReference>
<evidence type="ECO:0000256" key="1">
    <source>
        <dbReference type="ARBA" id="ARBA00004651"/>
    </source>
</evidence>
<comment type="subcellular location">
    <subcellularLocation>
        <location evidence="1">Cell membrane</location>
        <topology evidence="1">Multi-pass membrane protein</topology>
    </subcellularLocation>
</comment>
<proteinExistence type="predicted"/>
<dbReference type="SUPFAM" id="SSF103473">
    <property type="entry name" value="MFS general substrate transporter"/>
    <property type="match status" value="1"/>
</dbReference>
<organism evidence="9 10">
    <name type="scientific">Arthrobacter mangrovi</name>
    <dbReference type="NCBI Taxonomy" id="2966350"/>
    <lineage>
        <taxon>Bacteria</taxon>
        <taxon>Bacillati</taxon>
        <taxon>Actinomycetota</taxon>
        <taxon>Actinomycetes</taxon>
        <taxon>Micrococcales</taxon>
        <taxon>Micrococcaceae</taxon>
        <taxon>Arthrobacter</taxon>
    </lineage>
</organism>
<feature type="transmembrane region" description="Helical" evidence="7">
    <location>
        <begin position="399"/>
        <end position="424"/>
    </location>
</feature>
<comment type="caution">
    <text evidence="9">The sequence shown here is derived from an EMBL/GenBank/DDBJ whole genome shotgun (WGS) entry which is preliminary data.</text>
</comment>
<evidence type="ECO:0000256" key="5">
    <source>
        <dbReference type="ARBA" id="ARBA00023136"/>
    </source>
</evidence>
<accession>A0ABQ5MZM5</accession>
<protein>
    <submittedName>
        <fullName evidence="9">MFS transporter</fullName>
    </submittedName>
</protein>
<feature type="transmembrane region" description="Helical" evidence="7">
    <location>
        <begin position="139"/>
        <end position="161"/>
    </location>
</feature>
<evidence type="ECO:0000259" key="8">
    <source>
        <dbReference type="PROSITE" id="PS50850"/>
    </source>
</evidence>
<feature type="transmembrane region" description="Helical" evidence="7">
    <location>
        <begin position="114"/>
        <end position="133"/>
    </location>
</feature>
<dbReference type="EMBL" id="BRVS01000034">
    <property type="protein sequence ID" value="GLB69429.1"/>
    <property type="molecule type" value="Genomic_DNA"/>
</dbReference>
<dbReference type="PANTHER" id="PTHR43791">
    <property type="entry name" value="PERMEASE-RELATED"/>
    <property type="match status" value="1"/>
</dbReference>
<name>A0ABQ5MZM5_9MICC</name>
<feature type="transmembrane region" description="Helical" evidence="7">
    <location>
        <begin position="83"/>
        <end position="102"/>
    </location>
</feature>
<feature type="transmembrane region" description="Helical" evidence="7">
    <location>
        <begin position="173"/>
        <end position="195"/>
    </location>
</feature>
<evidence type="ECO:0000256" key="3">
    <source>
        <dbReference type="ARBA" id="ARBA00022692"/>
    </source>
</evidence>
<feature type="domain" description="Major facilitator superfamily (MFS) profile" evidence="8">
    <location>
        <begin position="49"/>
        <end position="457"/>
    </location>
</feature>
<sequence>MADALWLRTQDRVPQFTSFIYPKGQPSMQSVALDVADVATATKKFFSRVLPIMLVMLVCNQLNRSNIGYAQEHLQADVGIGAAAYGFGAGLFFIAYALFELPSNVMMEKYGAKVWLARIMVSWGIVAFLMSFVQNETMFYVLRFLLGAAEAGFFPAVIFYFSRWVPAGQRGRATALFIAGSSIAAALSGPIAGSLLTLDDTLGLHGWQWLFGIEGALSVVVGIIVFFLLDSRIQDARWLTAGEKAALSATIEAEDAAHIKNDDGAKLNRWKMLLNPQIMLLCLLYFSIQLSIYANTFWLPAIVRQIPGTTDLTVGFLSAIPWVCAVFAMYFAGKLQDKARSKRPLLVVALLVAAAGTYCAAVDSPVLALVFLAIAAMGFKSASPLFWTIPQSGLHPMVLAPAIAIINSIGNLGGFVAPFGFGIIKEQTGSVIPGLFGLAAVSAIAAGIVYFLHERRPDAPVKDGAKSEAKQAGAERPAALRGRHA</sequence>
<evidence type="ECO:0000256" key="2">
    <source>
        <dbReference type="ARBA" id="ARBA00022448"/>
    </source>
</evidence>
<gene>
    <name evidence="9" type="ORF">AHIS1636_38740</name>
</gene>
<keyword evidence="10" id="KW-1185">Reference proteome</keyword>
<dbReference type="Proteomes" id="UP001209654">
    <property type="component" value="Unassembled WGS sequence"/>
</dbReference>
<keyword evidence="5 7" id="KW-0472">Membrane</keyword>
<feature type="region of interest" description="Disordered" evidence="6">
    <location>
        <begin position="460"/>
        <end position="485"/>
    </location>
</feature>
<evidence type="ECO:0000256" key="7">
    <source>
        <dbReference type="SAM" id="Phobius"/>
    </source>
</evidence>
<keyword evidence="4 7" id="KW-1133">Transmembrane helix</keyword>
<dbReference type="InterPro" id="IPR036259">
    <property type="entry name" value="MFS_trans_sf"/>
</dbReference>
<keyword evidence="3 7" id="KW-0812">Transmembrane</keyword>
<dbReference type="InterPro" id="IPR011701">
    <property type="entry name" value="MFS"/>
</dbReference>
<dbReference type="RefSeq" id="WP_264797524.1">
    <property type="nucleotide sequence ID" value="NZ_BRVS01000034.1"/>
</dbReference>
<feature type="transmembrane region" description="Helical" evidence="7">
    <location>
        <begin position="45"/>
        <end position="63"/>
    </location>
</feature>
<evidence type="ECO:0000313" key="10">
    <source>
        <dbReference type="Proteomes" id="UP001209654"/>
    </source>
</evidence>
<feature type="transmembrane region" description="Helical" evidence="7">
    <location>
        <begin position="430"/>
        <end position="452"/>
    </location>
</feature>
<dbReference type="InterPro" id="IPR020846">
    <property type="entry name" value="MFS_dom"/>
</dbReference>
<dbReference type="Gene3D" id="1.20.1250.20">
    <property type="entry name" value="MFS general substrate transporter like domains"/>
    <property type="match status" value="2"/>
</dbReference>
<evidence type="ECO:0000256" key="4">
    <source>
        <dbReference type="ARBA" id="ARBA00022989"/>
    </source>
</evidence>
<keyword evidence="2" id="KW-0813">Transport</keyword>
<dbReference type="PROSITE" id="PS50850">
    <property type="entry name" value="MFS"/>
    <property type="match status" value="1"/>
</dbReference>
<reference evidence="9 10" key="1">
    <citation type="journal article" date="2023" name="Int. J. Syst. Evol. Microbiol.">
        <title>Arthrobacter mangrovi sp. nov., an actinobacterium isolated from the rhizosphere of a mangrove.</title>
        <authorList>
            <person name="Hamada M."/>
            <person name="Saitou S."/>
            <person name="Enomoto N."/>
            <person name="Nanri K."/>
            <person name="Hidaka K."/>
            <person name="Miura T."/>
            <person name="Tamura T."/>
        </authorList>
    </citation>
    <scope>NUCLEOTIDE SEQUENCE [LARGE SCALE GENOMIC DNA]</scope>
    <source>
        <strain evidence="9 10">NBRC 112813</strain>
    </source>
</reference>